<evidence type="ECO:0000313" key="1">
    <source>
        <dbReference type="EMBL" id="GGZ65800.1"/>
    </source>
</evidence>
<reference evidence="2" key="1">
    <citation type="journal article" date="2019" name="Int. J. Syst. Evol. Microbiol.">
        <title>The Global Catalogue of Microorganisms (GCM) 10K type strain sequencing project: providing services to taxonomists for standard genome sequencing and annotation.</title>
        <authorList>
            <consortium name="The Broad Institute Genomics Platform"/>
            <consortium name="The Broad Institute Genome Sequencing Center for Infectious Disease"/>
            <person name="Wu L."/>
            <person name="Ma J."/>
        </authorList>
    </citation>
    <scope>NUCLEOTIDE SEQUENCE [LARGE SCALE GENOMIC DNA]</scope>
    <source>
        <strain evidence="2">KCTC 12708</strain>
    </source>
</reference>
<dbReference type="RefSeq" id="WP_027885856.1">
    <property type="nucleotide sequence ID" value="NZ_BMWY01000028.1"/>
</dbReference>
<proteinExistence type="predicted"/>
<accession>A0ABQ3C3V7</accession>
<dbReference type="GeneID" id="94370529"/>
<gene>
    <name evidence="1" type="ORF">GCM10008088_28700</name>
</gene>
<comment type="caution">
    <text evidence="1">The sequence shown here is derived from an EMBL/GenBank/DDBJ whole genome shotgun (WGS) entry which is preliminary data.</text>
</comment>
<dbReference type="EMBL" id="BMWY01000028">
    <property type="protein sequence ID" value="GGZ65800.1"/>
    <property type="molecule type" value="Genomic_DNA"/>
</dbReference>
<evidence type="ECO:0000313" key="2">
    <source>
        <dbReference type="Proteomes" id="UP000615593"/>
    </source>
</evidence>
<name>A0ABQ3C3V7_9FLAO</name>
<protein>
    <recommendedName>
        <fullName evidence="3">DUF4178 domain-containing protein</fullName>
    </recommendedName>
</protein>
<dbReference type="Proteomes" id="UP000615593">
    <property type="component" value="Unassembled WGS sequence"/>
</dbReference>
<organism evidence="1 2">
    <name type="scientific">Mesonia mobilis</name>
    <dbReference type="NCBI Taxonomy" id="369791"/>
    <lineage>
        <taxon>Bacteria</taxon>
        <taxon>Pseudomonadati</taxon>
        <taxon>Bacteroidota</taxon>
        <taxon>Flavobacteriia</taxon>
        <taxon>Flavobacteriales</taxon>
        <taxon>Flavobacteriaceae</taxon>
        <taxon>Mesonia</taxon>
    </lineage>
</organism>
<keyword evidence="2" id="KW-1185">Reference proteome</keyword>
<sequence>MYTKRTFSVFEKPQIIINLKSIDRDYLHNKGMQYETYFDSSNRLIKSLNICWNVCSTCNYYYYSTDDKIEKIVTIYTSISDEYIVDLFVFEYSEKQISEKKINIENDSLSYGSYEKFEYKNVDYLEKVMKQKPIQDFKIYKISDFSFEKYQPILFSDEIDFKNMVDYNKMDLFDKETDFNIFLNPENNMKFKIDNSGFLIEQSKSKSGETENYGYLKNNLCHIGNSSNIISIHFEKKSNKKSEIGLITNLNNYEVRKLYSISEEKIRSVD</sequence>
<evidence type="ECO:0008006" key="3">
    <source>
        <dbReference type="Google" id="ProtNLM"/>
    </source>
</evidence>